<organism evidence="3 4">
    <name type="scientific">Flagellimonas pacifica</name>
    <dbReference type="NCBI Taxonomy" id="1247520"/>
    <lineage>
        <taxon>Bacteria</taxon>
        <taxon>Pseudomonadati</taxon>
        <taxon>Bacteroidota</taxon>
        <taxon>Flavobacteriia</taxon>
        <taxon>Flavobacteriales</taxon>
        <taxon>Flavobacteriaceae</taxon>
        <taxon>Flagellimonas</taxon>
    </lineage>
</organism>
<reference evidence="4" key="1">
    <citation type="submission" date="2017-09" db="EMBL/GenBank/DDBJ databases">
        <authorList>
            <person name="Varghese N."/>
            <person name="Submissions S."/>
        </authorList>
    </citation>
    <scope>NUCLEOTIDE SEQUENCE [LARGE SCALE GENOMIC DNA]</scope>
    <source>
        <strain evidence="4">DSM 25885</strain>
    </source>
</reference>
<gene>
    <name evidence="3" type="ORF">SAMN06265377_1617</name>
</gene>
<evidence type="ECO:0000313" key="4">
    <source>
        <dbReference type="Proteomes" id="UP000219048"/>
    </source>
</evidence>
<dbReference type="OrthoDB" id="1450824at2"/>
<dbReference type="AlphaFoldDB" id="A0A285MSZ6"/>
<proteinExistence type="predicted"/>
<evidence type="ECO:0000256" key="1">
    <source>
        <dbReference type="SAM" id="Coils"/>
    </source>
</evidence>
<evidence type="ECO:0000256" key="2">
    <source>
        <dbReference type="SAM" id="Phobius"/>
    </source>
</evidence>
<keyword evidence="1" id="KW-0175">Coiled coil</keyword>
<keyword evidence="2" id="KW-0812">Transmembrane</keyword>
<feature type="coiled-coil region" evidence="1">
    <location>
        <begin position="11"/>
        <end position="64"/>
    </location>
</feature>
<keyword evidence="4" id="KW-1185">Reference proteome</keyword>
<keyword evidence="2" id="KW-1133">Transmembrane helix</keyword>
<keyword evidence="2" id="KW-0472">Membrane</keyword>
<evidence type="ECO:0000313" key="3">
    <source>
        <dbReference type="EMBL" id="SNY99803.1"/>
    </source>
</evidence>
<dbReference type="EMBL" id="OBEH01000002">
    <property type="protein sequence ID" value="SNY99803.1"/>
    <property type="molecule type" value="Genomic_DNA"/>
</dbReference>
<name>A0A285MSZ6_9FLAO</name>
<protein>
    <submittedName>
        <fullName evidence="3">Uncharacterized protein</fullName>
    </submittedName>
</protein>
<dbReference type="Proteomes" id="UP000219048">
    <property type="component" value="Unassembled WGS sequence"/>
</dbReference>
<sequence>MGGAGHMLHTIKSLKANRDLLKKRKRKSKEDVYGVETRTELNLKKSTLKDIMNIRREIAEQKRKNKVAGLLAILIMAMLAVIGYWLFQ</sequence>
<feature type="transmembrane region" description="Helical" evidence="2">
    <location>
        <begin position="67"/>
        <end position="87"/>
    </location>
</feature>
<accession>A0A285MSZ6</accession>
<dbReference type="RefSeq" id="WP_097045272.1">
    <property type="nucleotide sequence ID" value="NZ_OBEH01000002.1"/>
</dbReference>